<gene>
    <name evidence="2" type="ORF">QYF61_017569</name>
</gene>
<sequence length="772" mass="85448">MLLCLDSVQMMLLDSESAIQLSVNFCGTELIPDDQPKYLRVALASSGNYQQCMEGTKQKLKGWVNLIQKLADRNAHTHLIPHKAGVQVVQHWAGAGLQQVEQTIPAAHQAFQSHDCVPPPSRTLLFSTDELGAHHATFPMALLRLLLPLNLITGLTLNQVRISYSSENCICTKGCVGITGSVPVVAQASQKALNLEWGEERQNAIVFSWVELSSETCRERSNPYLDRTLPHILKAGKSTGAEVPFGLEGTFKGHLVQPPCNEQGHLQLDQVAQSPVQPDLECFQGWGIYHLPGQPVPVFHHPHRLKGHNKVSLEPSLLQAEQPQLSQPVLTGEVFQPSDHLYGPPLDLLQQVHVFPVLRTPELDAVLQDTVGLLGCKCTLLAHVQLFIHEYLQVLLLRAAVNPFILQPVLILGVALTHVQDLALGLVEPHEVHMGPLLQLVQVPLDGILSFRCVNCTTQLGVVSKLAEGALNPTVYVIDEGIKQYWSQYGPLRGTTSVDHYPLDATIQPIPHQLNSPPIKSIFREKDIFGSSCALAFLTPSLHNRAASLYSSQDTCPCFHCLCISFLPFSLTSTSRLIHAGLLPSFPDFLHLGIESSCTLWKASLKICQLCSAPLSLRAVSQRVLFTNSFKSWNFAFLKFRGNQNKKVRDEEASPKREQEEEAYCPASKEADYSKASTLHHKNRRRKRKNSLLPPEEDLSGRVPPLPQGEGRVCELQGKTITQGGSSRKIAAPVSSGQFPRQSRRDDLAPDFNEGTPDSYLREVSNEYYDQD</sequence>
<proteinExistence type="predicted"/>
<feature type="compositionally biased region" description="Basic and acidic residues" evidence="1">
    <location>
        <begin position="647"/>
        <end position="659"/>
    </location>
</feature>
<evidence type="ECO:0000313" key="3">
    <source>
        <dbReference type="Proteomes" id="UP001333110"/>
    </source>
</evidence>
<comment type="caution">
    <text evidence="2">The sequence shown here is derived from an EMBL/GenBank/DDBJ whole genome shotgun (WGS) entry which is preliminary data.</text>
</comment>
<feature type="compositionally biased region" description="Basic residues" evidence="1">
    <location>
        <begin position="678"/>
        <end position="690"/>
    </location>
</feature>
<name>A0AAN7SKR3_MYCAM</name>
<dbReference type="EMBL" id="JAUNZN010000001">
    <property type="protein sequence ID" value="KAK4831438.1"/>
    <property type="molecule type" value="Genomic_DNA"/>
</dbReference>
<keyword evidence="3" id="KW-1185">Reference proteome</keyword>
<feature type="region of interest" description="Disordered" evidence="1">
    <location>
        <begin position="647"/>
        <end position="772"/>
    </location>
</feature>
<organism evidence="2 3">
    <name type="scientific">Mycteria americana</name>
    <name type="common">Wood stork</name>
    <dbReference type="NCBI Taxonomy" id="33587"/>
    <lineage>
        <taxon>Eukaryota</taxon>
        <taxon>Metazoa</taxon>
        <taxon>Chordata</taxon>
        <taxon>Craniata</taxon>
        <taxon>Vertebrata</taxon>
        <taxon>Euteleostomi</taxon>
        <taxon>Archelosauria</taxon>
        <taxon>Archosauria</taxon>
        <taxon>Dinosauria</taxon>
        <taxon>Saurischia</taxon>
        <taxon>Theropoda</taxon>
        <taxon>Coelurosauria</taxon>
        <taxon>Aves</taxon>
        <taxon>Neognathae</taxon>
        <taxon>Neoaves</taxon>
        <taxon>Aequornithes</taxon>
        <taxon>Ciconiiformes</taxon>
        <taxon>Ciconiidae</taxon>
        <taxon>Mycteria</taxon>
    </lineage>
</organism>
<dbReference type="Proteomes" id="UP001333110">
    <property type="component" value="Unassembled WGS sequence"/>
</dbReference>
<protein>
    <submittedName>
        <fullName evidence="2">Uncharacterized protein</fullName>
    </submittedName>
</protein>
<evidence type="ECO:0000313" key="2">
    <source>
        <dbReference type="EMBL" id="KAK4831438.1"/>
    </source>
</evidence>
<reference evidence="2 3" key="1">
    <citation type="journal article" date="2023" name="J. Hered.">
        <title>Chromosome-level genome of the wood stork (Mycteria americana) provides insight into avian chromosome evolution.</title>
        <authorList>
            <person name="Flamio R. Jr."/>
            <person name="Ramstad K.M."/>
        </authorList>
    </citation>
    <scope>NUCLEOTIDE SEQUENCE [LARGE SCALE GENOMIC DNA]</scope>
    <source>
        <strain evidence="2">JAX WOST 10</strain>
    </source>
</reference>
<evidence type="ECO:0000256" key="1">
    <source>
        <dbReference type="SAM" id="MobiDB-lite"/>
    </source>
</evidence>
<dbReference type="AlphaFoldDB" id="A0AAN7SKR3"/>
<accession>A0AAN7SKR3</accession>